<dbReference type="InterPro" id="IPR023346">
    <property type="entry name" value="Lysozyme-like_dom_sf"/>
</dbReference>
<feature type="transmembrane region" description="Helical" evidence="1">
    <location>
        <begin position="18"/>
        <end position="40"/>
    </location>
</feature>
<dbReference type="AlphaFoldDB" id="A0A1F7X3R5"/>
<protein>
    <recommendedName>
        <fullName evidence="4">Mannosyl-glycoprotein endo-beta-N-acetylglucosamidase-like domain-containing protein</fullName>
    </recommendedName>
</protein>
<sequence length="212" mass="23768">MHQENFTFKEDFSFWKNLFLIAIFFTVAPLTLATSLFSLLSLSKNGKAENPNLMESNYILYPQSGVKVFASLPTTLPEISGDPNTADARSEIVRQYLASYASPLVPYSDFIVATADRYQLDYRLITAIAQQESNLCKIIPPGSYNCWGWGIHSRGTLGFTSFEEGIDTVSQGIRNEYLNKGYETIEDIMSKYTPLSNGSWAAGVNKFMSEME</sequence>
<keyword evidence="1" id="KW-0812">Transmembrane</keyword>
<dbReference type="STRING" id="1802479.A2Y68_03365"/>
<accession>A0A1F7X3R5</accession>
<dbReference type="SUPFAM" id="SSF53955">
    <property type="entry name" value="Lysozyme-like"/>
    <property type="match status" value="1"/>
</dbReference>
<name>A0A1F7X3R5_9BACT</name>
<gene>
    <name evidence="2" type="ORF">A2Y68_03365</name>
</gene>
<evidence type="ECO:0008006" key="4">
    <source>
        <dbReference type="Google" id="ProtNLM"/>
    </source>
</evidence>
<comment type="caution">
    <text evidence="2">The sequence shown here is derived from an EMBL/GenBank/DDBJ whole genome shotgun (WGS) entry which is preliminary data.</text>
</comment>
<dbReference type="EMBL" id="MGFR01000003">
    <property type="protein sequence ID" value="OGM09647.1"/>
    <property type="molecule type" value="Genomic_DNA"/>
</dbReference>
<proteinExistence type="predicted"/>
<dbReference type="Gene3D" id="1.10.530.10">
    <property type="match status" value="1"/>
</dbReference>
<reference evidence="2 3" key="1">
    <citation type="journal article" date="2016" name="Nat. Commun.">
        <title>Thousands of microbial genomes shed light on interconnected biogeochemical processes in an aquifer system.</title>
        <authorList>
            <person name="Anantharaman K."/>
            <person name="Brown C.T."/>
            <person name="Hug L.A."/>
            <person name="Sharon I."/>
            <person name="Castelle C.J."/>
            <person name="Probst A.J."/>
            <person name="Thomas B.C."/>
            <person name="Singh A."/>
            <person name="Wilkins M.J."/>
            <person name="Karaoz U."/>
            <person name="Brodie E.L."/>
            <person name="Williams K.H."/>
            <person name="Hubbard S.S."/>
            <person name="Banfield J.F."/>
        </authorList>
    </citation>
    <scope>NUCLEOTIDE SEQUENCE [LARGE SCALE GENOMIC DNA]</scope>
</reference>
<evidence type="ECO:0000313" key="3">
    <source>
        <dbReference type="Proteomes" id="UP000176778"/>
    </source>
</evidence>
<keyword evidence="1" id="KW-0472">Membrane</keyword>
<dbReference type="Proteomes" id="UP000176778">
    <property type="component" value="Unassembled WGS sequence"/>
</dbReference>
<evidence type="ECO:0000256" key="1">
    <source>
        <dbReference type="SAM" id="Phobius"/>
    </source>
</evidence>
<organism evidence="2 3">
    <name type="scientific">Candidatus Woesebacteria bacterium RBG_13_46_13</name>
    <dbReference type="NCBI Taxonomy" id="1802479"/>
    <lineage>
        <taxon>Bacteria</taxon>
        <taxon>Candidatus Woeseibacteriota</taxon>
    </lineage>
</organism>
<keyword evidence="1" id="KW-1133">Transmembrane helix</keyword>
<evidence type="ECO:0000313" key="2">
    <source>
        <dbReference type="EMBL" id="OGM09647.1"/>
    </source>
</evidence>